<gene>
    <name evidence="1" type="ORF">GCM10007875_13470</name>
</gene>
<proteinExistence type="predicted"/>
<reference evidence="2" key="1">
    <citation type="journal article" date="2019" name="Int. J. Syst. Evol. Microbiol.">
        <title>The Global Catalogue of Microorganisms (GCM) 10K type strain sequencing project: providing services to taxonomists for standard genome sequencing and annotation.</title>
        <authorList>
            <consortium name="The Broad Institute Genomics Platform"/>
            <consortium name="The Broad Institute Genome Sequencing Center for Infectious Disease"/>
            <person name="Wu L."/>
            <person name="Ma J."/>
        </authorList>
    </citation>
    <scope>NUCLEOTIDE SEQUENCE [LARGE SCALE GENOMIC DNA]</scope>
    <source>
        <strain evidence="2">NBRC 105857</strain>
    </source>
</reference>
<accession>A0ABQ5YNX0</accession>
<evidence type="ECO:0008006" key="3">
    <source>
        <dbReference type="Google" id="ProtNLM"/>
    </source>
</evidence>
<organism evidence="1 2">
    <name type="scientific">Limnobacter litoralis</name>
    <dbReference type="NCBI Taxonomy" id="481366"/>
    <lineage>
        <taxon>Bacteria</taxon>
        <taxon>Pseudomonadati</taxon>
        <taxon>Pseudomonadota</taxon>
        <taxon>Betaproteobacteria</taxon>
        <taxon>Burkholderiales</taxon>
        <taxon>Burkholderiaceae</taxon>
        <taxon>Limnobacter</taxon>
    </lineage>
</organism>
<dbReference type="Proteomes" id="UP001156664">
    <property type="component" value="Unassembled WGS sequence"/>
</dbReference>
<evidence type="ECO:0000313" key="1">
    <source>
        <dbReference type="EMBL" id="GLR26259.1"/>
    </source>
</evidence>
<dbReference type="Pfam" id="PF11249">
    <property type="entry name" value="DUF3047"/>
    <property type="match status" value="1"/>
</dbReference>
<evidence type="ECO:0000313" key="2">
    <source>
        <dbReference type="Proteomes" id="UP001156664"/>
    </source>
</evidence>
<keyword evidence="2" id="KW-1185">Reference proteome</keyword>
<sequence length="219" mass="24161">MVSQVTVASETPMLDPWPWQAQFHPKVKAHTVFDMQGSGDDAVVNTTANKSYGSWVDAFKAPKVLHELAWRWAVLKQPEGANLKKKEGDDAAAKVCVFVHIDESRLSFGTRMELGAARMVSSEPLPAATLCYVWGNGSARVNDVFPNPYTGLVINWVLQNEPESTRWVDEQRDLQADARRVFSKLLPDGAVQFEGVAFGSDSDNTASLAKARFAGFFAR</sequence>
<dbReference type="EMBL" id="BSOJ01000012">
    <property type="protein sequence ID" value="GLR26259.1"/>
    <property type="molecule type" value="Genomic_DNA"/>
</dbReference>
<protein>
    <recommendedName>
        <fullName evidence="3">DUF3047 domain-containing protein</fullName>
    </recommendedName>
</protein>
<name>A0ABQ5YNX0_9BURK</name>
<comment type="caution">
    <text evidence="1">The sequence shown here is derived from an EMBL/GenBank/DDBJ whole genome shotgun (WGS) entry which is preliminary data.</text>
</comment>
<dbReference type="InterPro" id="IPR021409">
    <property type="entry name" value="DUF3047"/>
</dbReference>